<proteinExistence type="predicted"/>
<comment type="caution">
    <text evidence="2">The sequence shown here is derived from an EMBL/GenBank/DDBJ whole genome shotgun (WGS) entry which is preliminary data.</text>
</comment>
<keyword evidence="3" id="KW-1185">Reference proteome</keyword>
<dbReference type="InParanoid" id="Q0F0A5"/>
<dbReference type="AlphaFoldDB" id="Q0F0A5"/>
<keyword evidence="1" id="KW-0812">Transmembrane</keyword>
<accession>Q0F0A5</accession>
<evidence type="ECO:0000313" key="2">
    <source>
        <dbReference type="EMBL" id="EAU55123.1"/>
    </source>
</evidence>
<dbReference type="EMBL" id="AATS01000004">
    <property type="protein sequence ID" value="EAU55123.1"/>
    <property type="molecule type" value="Genomic_DNA"/>
</dbReference>
<protein>
    <submittedName>
        <fullName evidence="2">Uncharacterized protein</fullName>
    </submittedName>
</protein>
<dbReference type="HOGENOM" id="CLU_3374542_0_0_0"/>
<reference evidence="2 3" key="1">
    <citation type="submission" date="2006-09" db="EMBL/GenBank/DDBJ databases">
        <authorList>
            <person name="Emerson D."/>
            <person name="Ferriera S."/>
            <person name="Johnson J."/>
            <person name="Kravitz S."/>
            <person name="Halpern A."/>
            <person name="Remington K."/>
            <person name="Beeson K."/>
            <person name="Tran B."/>
            <person name="Rogers Y.-H."/>
            <person name="Friedman R."/>
            <person name="Venter J.C."/>
        </authorList>
    </citation>
    <scope>NUCLEOTIDE SEQUENCE [LARGE SCALE GENOMIC DNA]</scope>
    <source>
        <strain evidence="2 3">PV-1</strain>
    </source>
</reference>
<gene>
    <name evidence="2" type="ORF">SPV1_07259</name>
</gene>
<name>Q0F0A5_9PROT</name>
<evidence type="ECO:0000313" key="3">
    <source>
        <dbReference type="Proteomes" id="UP000005297"/>
    </source>
</evidence>
<feature type="transmembrane region" description="Helical" evidence="1">
    <location>
        <begin position="6"/>
        <end position="28"/>
    </location>
</feature>
<dbReference type="Proteomes" id="UP000005297">
    <property type="component" value="Unassembled WGS sequence"/>
</dbReference>
<evidence type="ECO:0000256" key="1">
    <source>
        <dbReference type="SAM" id="Phobius"/>
    </source>
</evidence>
<sequence>MHYETFIPVFLLFTVLGLIMPLVFAGVADKHRNG</sequence>
<keyword evidence="1" id="KW-1133">Transmembrane helix</keyword>
<organism evidence="2 3">
    <name type="scientific">Mariprofundus ferrooxydans PV-1</name>
    <dbReference type="NCBI Taxonomy" id="314345"/>
    <lineage>
        <taxon>Bacteria</taxon>
        <taxon>Pseudomonadati</taxon>
        <taxon>Pseudomonadota</taxon>
        <taxon>Candidatius Mariprofundia</taxon>
        <taxon>Mariprofundales</taxon>
        <taxon>Mariprofundaceae</taxon>
        <taxon>Mariprofundus</taxon>
    </lineage>
</organism>
<keyword evidence="1" id="KW-0472">Membrane</keyword>